<dbReference type="PANTHER" id="PTHR35867">
    <property type="entry name" value="PROTEIN RSEC"/>
    <property type="match status" value="1"/>
</dbReference>
<sequence length="159" mass="16447">MIKEWATVVSWQNGLATVSCDVKASCSSCASRAGCGSRVLNKLGPQTTHTIVVPSDEPLAPGQKVELGIAEGSLLGSAMLVYMSPLAGLFVFAALFQVLFGSDIAALSGAILGGVGGFLIARGFSRKLAVREAWQPVILNVALPPGILRVDTSSTETSQ</sequence>
<dbReference type="Proteomes" id="UP000306790">
    <property type="component" value="Unassembled WGS sequence"/>
</dbReference>
<proteinExistence type="predicted"/>
<keyword evidence="1" id="KW-0812">Transmembrane</keyword>
<feature type="transmembrane region" description="Helical" evidence="1">
    <location>
        <begin position="74"/>
        <end position="98"/>
    </location>
</feature>
<dbReference type="InterPro" id="IPR026268">
    <property type="entry name" value="RseC"/>
</dbReference>
<evidence type="ECO:0000313" key="2">
    <source>
        <dbReference type="EMBL" id="THE36842.1"/>
    </source>
</evidence>
<dbReference type="RefSeq" id="WP_045446278.1">
    <property type="nucleotide sequence ID" value="NZ_QFVP01000009.1"/>
</dbReference>
<dbReference type="PIRSF" id="PIRSF004923">
    <property type="entry name" value="RseC"/>
    <property type="match status" value="1"/>
</dbReference>
<name>A0ABY2PSQ0_9ENTR</name>
<dbReference type="InterPro" id="IPR007359">
    <property type="entry name" value="SigmaE_reg_RseC_MucC"/>
</dbReference>
<protein>
    <submittedName>
        <fullName evidence="2">SoxR-reducing system protein RseC</fullName>
    </submittedName>
</protein>
<evidence type="ECO:0000256" key="1">
    <source>
        <dbReference type="SAM" id="Phobius"/>
    </source>
</evidence>
<dbReference type="PANTHER" id="PTHR35867:SF1">
    <property type="entry name" value="PROTEIN RSEC"/>
    <property type="match status" value="1"/>
</dbReference>
<gene>
    <name evidence="2" type="ORF">DJ535_15645</name>
</gene>
<accession>A0ABY2PSQ0</accession>
<dbReference type="PROSITE" id="PS51257">
    <property type="entry name" value="PROKAR_LIPOPROTEIN"/>
    <property type="match status" value="1"/>
</dbReference>
<dbReference type="EMBL" id="QFVP01000009">
    <property type="protein sequence ID" value="THE36842.1"/>
    <property type="molecule type" value="Genomic_DNA"/>
</dbReference>
<keyword evidence="1" id="KW-0472">Membrane</keyword>
<dbReference type="Pfam" id="PF04246">
    <property type="entry name" value="RseC_MucC"/>
    <property type="match status" value="1"/>
</dbReference>
<evidence type="ECO:0000313" key="3">
    <source>
        <dbReference type="Proteomes" id="UP000306790"/>
    </source>
</evidence>
<reference evidence="2 3" key="1">
    <citation type="submission" date="2018-05" db="EMBL/GenBank/DDBJ databases">
        <title>Isolation and genomic analyses of lactose-positive bacteria from faecal samples of preterm neonates.</title>
        <authorList>
            <person name="Chen Y."/>
            <person name="Brook T.C."/>
            <person name="O'Neill I."/>
            <person name="Soe C.Z."/>
            <person name="Hall L.J."/>
            <person name="Hoyles L."/>
        </authorList>
    </citation>
    <scope>NUCLEOTIDE SEQUENCE [LARGE SCALE GENOMIC DNA]</scope>
    <source>
        <strain evidence="2 3">P080C CL</strain>
    </source>
</reference>
<organism evidence="2 3">
    <name type="scientific">Citrobacter murliniae</name>
    <dbReference type="NCBI Taxonomy" id="67829"/>
    <lineage>
        <taxon>Bacteria</taxon>
        <taxon>Pseudomonadati</taxon>
        <taxon>Pseudomonadota</taxon>
        <taxon>Gammaproteobacteria</taxon>
        <taxon>Enterobacterales</taxon>
        <taxon>Enterobacteriaceae</taxon>
        <taxon>Citrobacter</taxon>
        <taxon>Citrobacter freundii complex</taxon>
    </lineage>
</organism>
<keyword evidence="1" id="KW-1133">Transmembrane helix</keyword>
<dbReference type="NCBIfam" id="NF008115">
    <property type="entry name" value="PRK10862.1"/>
    <property type="match status" value="1"/>
</dbReference>
<keyword evidence="3" id="KW-1185">Reference proteome</keyword>
<comment type="caution">
    <text evidence="2">The sequence shown here is derived from an EMBL/GenBank/DDBJ whole genome shotgun (WGS) entry which is preliminary data.</text>
</comment>
<feature type="transmembrane region" description="Helical" evidence="1">
    <location>
        <begin position="104"/>
        <end position="121"/>
    </location>
</feature>